<dbReference type="Proteomes" id="UP001165269">
    <property type="component" value="Unassembled WGS sequence"/>
</dbReference>
<evidence type="ECO:0000313" key="1">
    <source>
        <dbReference type="EMBL" id="MCI3278543.1"/>
    </source>
</evidence>
<dbReference type="RefSeq" id="WP_242777266.1">
    <property type="nucleotide sequence ID" value="NZ_JALDAY010000019.1"/>
</dbReference>
<sequence>MERISGTRSVGTRLDERVLSLRAQIADLLSSWAGLVVAERRSTTAPGLEVPALLRFLGSQVRWLSEHPAGPDLDVELAVLVDSSRSLFGPQVHRVSLGVCCHPGCTAPLFALLSGTRDSAFSRVICDTGHTVPPAQWLLLSARARMAMDEGAA</sequence>
<accession>A0ABS9YMQ1</accession>
<name>A0ABS9YMQ1_9ACTN</name>
<protein>
    <submittedName>
        <fullName evidence="1">Uncharacterized protein</fullName>
    </submittedName>
</protein>
<reference evidence="1" key="1">
    <citation type="submission" date="2022-03" db="EMBL/GenBank/DDBJ databases">
        <title>Streptomyces 7R015 and 7R016 isolated from Barleria lupulina in Thailand.</title>
        <authorList>
            <person name="Kanchanasin P."/>
            <person name="Phongsopitanun W."/>
            <person name="Tanasupawat S."/>
        </authorList>
    </citation>
    <scope>NUCLEOTIDE SEQUENCE</scope>
    <source>
        <strain evidence="1">7R015</strain>
    </source>
</reference>
<proteinExistence type="predicted"/>
<comment type="caution">
    <text evidence="1">The sequence shown here is derived from an EMBL/GenBank/DDBJ whole genome shotgun (WGS) entry which is preliminary data.</text>
</comment>
<organism evidence="1 2">
    <name type="scientific">Streptomyces cylindrosporus</name>
    <dbReference type="NCBI Taxonomy" id="2927583"/>
    <lineage>
        <taxon>Bacteria</taxon>
        <taxon>Bacillati</taxon>
        <taxon>Actinomycetota</taxon>
        <taxon>Actinomycetes</taxon>
        <taxon>Kitasatosporales</taxon>
        <taxon>Streptomycetaceae</taxon>
        <taxon>Streptomyces</taxon>
    </lineage>
</organism>
<dbReference type="EMBL" id="JALDAY010000019">
    <property type="protein sequence ID" value="MCI3278543.1"/>
    <property type="molecule type" value="Genomic_DNA"/>
</dbReference>
<evidence type="ECO:0000313" key="2">
    <source>
        <dbReference type="Proteomes" id="UP001165269"/>
    </source>
</evidence>
<keyword evidence="2" id="KW-1185">Reference proteome</keyword>
<gene>
    <name evidence="1" type="ORF">MQP27_46515</name>
</gene>